<protein>
    <recommendedName>
        <fullName evidence="2 8">Carbonic anhydrase</fullName>
        <ecNumber evidence="2 8">4.2.1.1</ecNumber>
    </recommendedName>
    <alternativeName>
        <fullName evidence="8">Carbonate dehydratase</fullName>
    </alternativeName>
</protein>
<comment type="catalytic activity">
    <reaction evidence="6 8">
        <text>hydrogencarbonate + H(+) = CO2 + H2O</text>
        <dbReference type="Rhea" id="RHEA:10748"/>
        <dbReference type="ChEBI" id="CHEBI:15377"/>
        <dbReference type="ChEBI" id="CHEBI:15378"/>
        <dbReference type="ChEBI" id="CHEBI:16526"/>
        <dbReference type="ChEBI" id="CHEBI:17544"/>
        <dbReference type="EC" id="4.2.1.1"/>
    </reaction>
</comment>
<proteinExistence type="inferred from homology"/>
<dbReference type="GO" id="GO:0071244">
    <property type="term" value="P:cellular response to carbon dioxide"/>
    <property type="evidence" value="ECO:0007669"/>
    <property type="project" value="TreeGrafter"/>
</dbReference>
<keyword evidence="4 7" id="KW-0862">Zinc</keyword>
<evidence type="ECO:0000256" key="2">
    <source>
        <dbReference type="ARBA" id="ARBA00012925"/>
    </source>
</evidence>
<keyword evidence="3 7" id="KW-0479">Metal-binding</keyword>
<keyword evidence="5 8" id="KW-0456">Lyase</keyword>
<organism evidence="9 10">
    <name type="scientific">Amanita thiersii Skay4041</name>
    <dbReference type="NCBI Taxonomy" id="703135"/>
    <lineage>
        <taxon>Eukaryota</taxon>
        <taxon>Fungi</taxon>
        <taxon>Dikarya</taxon>
        <taxon>Basidiomycota</taxon>
        <taxon>Agaricomycotina</taxon>
        <taxon>Agaricomycetes</taxon>
        <taxon>Agaricomycetidae</taxon>
        <taxon>Agaricales</taxon>
        <taxon>Pluteineae</taxon>
        <taxon>Amanitaceae</taxon>
        <taxon>Amanita</taxon>
    </lineage>
</organism>
<dbReference type="OrthoDB" id="10248475at2759"/>
<gene>
    <name evidence="9" type="ORF">AMATHDRAFT_68281</name>
</gene>
<evidence type="ECO:0000256" key="8">
    <source>
        <dbReference type="RuleBase" id="RU003956"/>
    </source>
</evidence>
<dbReference type="EC" id="4.2.1.1" evidence="2 8"/>
<accession>A0A2A9NG07</accession>
<dbReference type="SUPFAM" id="SSF53056">
    <property type="entry name" value="beta-carbonic anhydrase, cab"/>
    <property type="match status" value="1"/>
</dbReference>
<evidence type="ECO:0000256" key="3">
    <source>
        <dbReference type="ARBA" id="ARBA00022723"/>
    </source>
</evidence>
<dbReference type="InterPro" id="IPR036874">
    <property type="entry name" value="Carbonic_anhydrase_sf"/>
</dbReference>
<sequence length="212" mass="23309">MTDLPSPDPLKLMLENNVQWATEVEAADPGFFKRSAEGQEPHTLWIGCSDSRVPESVITKSRPGDIFVHRNVANQVLLHDSNAISVLDYAVNNLGVENVIVVGHSKCGGVTASLQAVQTGILPDLSPALNQWLAPLIQFISTLAIPRVLDPLPFVIETCVKKQVENVCETETMKRVFKEGQSPKGKKVRVHGWIHELETGHLRDLNISRGPP</sequence>
<dbReference type="SMART" id="SM00947">
    <property type="entry name" value="Pro_CA"/>
    <property type="match status" value="1"/>
</dbReference>
<evidence type="ECO:0000256" key="7">
    <source>
        <dbReference type="PIRSR" id="PIRSR601765-1"/>
    </source>
</evidence>
<dbReference type="GO" id="GO:0008270">
    <property type="term" value="F:zinc ion binding"/>
    <property type="evidence" value="ECO:0007669"/>
    <property type="project" value="UniProtKB-UniRule"/>
</dbReference>
<dbReference type="Proteomes" id="UP000242287">
    <property type="component" value="Unassembled WGS sequence"/>
</dbReference>
<dbReference type="Pfam" id="PF00484">
    <property type="entry name" value="Pro_CA"/>
    <property type="match status" value="1"/>
</dbReference>
<evidence type="ECO:0000313" key="9">
    <source>
        <dbReference type="EMBL" id="PFH47191.1"/>
    </source>
</evidence>
<feature type="binding site" evidence="7">
    <location>
        <position position="50"/>
    </location>
    <ligand>
        <name>Zn(2+)</name>
        <dbReference type="ChEBI" id="CHEBI:29105"/>
    </ligand>
</feature>
<name>A0A2A9NG07_9AGAR</name>
<dbReference type="AlphaFoldDB" id="A0A2A9NG07"/>
<comment type="function">
    <text evidence="8">Reversible hydration of carbon dioxide.</text>
</comment>
<dbReference type="GO" id="GO:0004089">
    <property type="term" value="F:carbonate dehydratase activity"/>
    <property type="evidence" value="ECO:0007669"/>
    <property type="project" value="UniProtKB-UniRule"/>
</dbReference>
<feature type="binding site" evidence="7">
    <location>
        <position position="48"/>
    </location>
    <ligand>
        <name>Zn(2+)</name>
        <dbReference type="ChEBI" id="CHEBI:29105"/>
    </ligand>
</feature>
<evidence type="ECO:0000313" key="10">
    <source>
        <dbReference type="Proteomes" id="UP000242287"/>
    </source>
</evidence>
<dbReference type="InterPro" id="IPR001765">
    <property type="entry name" value="Carbonic_anhydrase"/>
</dbReference>
<feature type="binding site" evidence="7">
    <location>
        <position position="107"/>
    </location>
    <ligand>
        <name>Zn(2+)</name>
        <dbReference type="ChEBI" id="CHEBI:29105"/>
    </ligand>
</feature>
<dbReference type="EMBL" id="KZ302128">
    <property type="protein sequence ID" value="PFH47191.1"/>
    <property type="molecule type" value="Genomic_DNA"/>
</dbReference>
<evidence type="ECO:0000256" key="1">
    <source>
        <dbReference type="ARBA" id="ARBA00006217"/>
    </source>
</evidence>
<dbReference type="STRING" id="703135.A0A2A9NG07"/>
<reference evidence="9 10" key="1">
    <citation type="submission" date="2014-02" db="EMBL/GenBank/DDBJ databases">
        <title>Transposable element dynamics among asymbiotic and ectomycorrhizal Amanita fungi.</title>
        <authorList>
            <consortium name="DOE Joint Genome Institute"/>
            <person name="Hess J."/>
            <person name="Skrede I."/>
            <person name="Wolfe B."/>
            <person name="LaButti K."/>
            <person name="Ohm R.A."/>
            <person name="Grigoriev I.V."/>
            <person name="Pringle A."/>
        </authorList>
    </citation>
    <scope>NUCLEOTIDE SEQUENCE [LARGE SCALE GENOMIC DNA]</scope>
    <source>
        <strain evidence="9 10">SKay4041</strain>
    </source>
</reference>
<feature type="binding site" evidence="7">
    <location>
        <position position="104"/>
    </location>
    <ligand>
        <name>Zn(2+)</name>
        <dbReference type="ChEBI" id="CHEBI:29105"/>
    </ligand>
</feature>
<comment type="cofactor">
    <cofactor evidence="7">
        <name>Zn(2+)</name>
        <dbReference type="ChEBI" id="CHEBI:29105"/>
    </cofactor>
    <text evidence="7">Binds 1 zinc ion per subunit.</text>
</comment>
<evidence type="ECO:0000256" key="5">
    <source>
        <dbReference type="ARBA" id="ARBA00023239"/>
    </source>
</evidence>
<keyword evidence="10" id="KW-1185">Reference proteome</keyword>
<evidence type="ECO:0000256" key="4">
    <source>
        <dbReference type="ARBA" id="ARBA00022833"/>
    </source>
</evidence>
<evidence type="ECO:0000256" key="6">
    <source>
        <dbReference type="ARBA" id="ARBA00048348"/>
    </source>
</evidence>
<comment type="similarity">
    <text evidence="1 8">Belongs to the beta-class carbonic anhydrase family.</text>
</comment>
<dbReference type="GO" id="GO:0034599">
    <property type="term" value="P:cellular response to oxidative stress"/>
    <property type="evidence" value="ECO:0007669"/>
    <property type="project" value="TreeGrafter"/>
</dbReference>
<dbReference type="PANTHER" id="PTHR11002:SF76">
    <property type="entry name" value="CARBONIC ANHYDRASE"/>
    <property type="match status" value="1"/>
</dbReference>
<dbReference type="Gene3D" id="3.40.1050.10">
    <property type="entry name" value="Carbonic anhydrase"/>
    <property type="match status" value="1"/>
</dbReference>
<dbReference type="PANTHER" id="PTHR11002">
    <property type="entry name" value="CARBONIC ANHYDRASE"/>
    <property type="match status" value="1"/>
</dbReference>